<dbReference type="Proteomes" id="UP000502996">
    <property type="component" value="Chromosome"/>
</dbReference>
<dbReference type="AlphaFoldDB" id="A0A6G6W9F1"/>
<dbReference type="RefSeq" id="WP_165228432.1">
    <property type="nucleotide sequence ID" value="NZ_CP049257.1"/>
</dbReference>
<feature type="transmembrane region" description="Helical" evidence="2">
    <location>
        <begin position="41"/>
        <end position="60"/>
    </location>
</feature>
<dbReference type="EMBL" id="CP049257">
    <property type="protein sequence ID" value="QIG41777.1"/>
    <property type="molecule type" value="Genomic_DNA"/>
</dbReference>
<keyword evidence="4" id="KW-1185">Reference proteome</keyword>
<proteinExistence type="predicted"/>
<evidence type="ECO:0000256" key="1">
    <source>
        <dbReference type="SAM" id="MobiDB-lite"/>
    </source>
</evidence>
<protein>
    <submittedName>
        <fullName evidence="3">Uncharacterized protein</fullName>
    </submittedName>
</protein>
<sequence>MSDLEQRLSEVLHRGAEAAPDATGLAGAARTRARQRRRTRLAGAAAVVALAVAAPTAWVLGTGGDPDRSVDPQRTAADPGAGDEGFRWESWHGVTVQVPDTWAPGALSTWCLTADEPVPHVQRPGGATAAIACSPQQTYGLSFQEVDAGADFAWPVVHQAGGGWPEENVVGGRGIGGVLITVATREETLAQRILDSAHAIGPDGDPNGCTSRLGGDPVAAPEGALSVCRYDDTGLLEQSEALVGQPAGDAVRALQAAPPAGAEGCTDASSASQPHGVVLLRAAGTSARVDLVPDCARVTVDGDVRTLTSDVLYWALSPGWSGDATGLPLPAQLRQQ</sequence>
<evidence type="ECO:0000256" key="2">
    <source>
        <dbReference type="SAM" id="Phobius"/>
    </source>
</evidence>
<accession>A0A6G6W9F1</accession>
<dbReference type="KEGG" id="nano:G5V58_02380"/>
<evidence type="ECO:0000313" key="3">
    <source>
        <dbReference type="EMBL" id="QIG41777.1"/>
    </source>
</evidence>
<name>A0A6G6W9F1_9ACTN</name>
<feature type="region of interest" description="Disordered" evidence="1">
    <location>
        <begin position="61"/>
        <end position="82"/>
    </location>
</feature>
<gene>
    <name evidence="3" type="ORF">G5V58_02380</name>
</gene>
<keyword evidence="2" id="KW-0472">Membrane</keyword>
<keyword evidence="2" id="KW-1133">Transmembrane helix</keyword>
<evidence type="ECO:0000313" key="4">
    <source>
        <dbReference type="Proteomes" id="UP000502996"/>
    </source>
</evidence>
<organism evidence="3 4">
    <name type="scientific">Nocardioides anomalus</name>
    <dbReference type="NCBI Taxonomy" id="2712223"/>
    <lineage>
        <taxon>Bacteria</taxon>
        <taxon>Bacillati</taxon>
        <taxon>Actinomycetota</taxon>
        <taxon>Actinomycetes</taxon>
        <taxon>Propionibacteriales</taxon>
        <taxon>Nocardioidaceae</taxon>
        <taxon>Nocardioides</taxon>
    </lineage>
</organism>
<keyword evidence="2" id="KW-0812">Transmembrane</keyword>
<reference evidence="3 4" key="1">
    <citation type="submission" date="2020-02" db="EMBL/GenBank/DDBJ databases">
        <title>Full genome sequence of Nocardioides sp. R-3366.</title>
        <authorList>
            <person name="Im W.-T."/>
        </authorList>
    </citation>
    <scope>NUCLEOTIDE SEQUENCE [LARGE SCALE GENOMIC DNA]</scope>
    <source>
        <strain evidence="3 4">R-3366</strain>
    </source>
</reference>